<name>A0A679JK67_9HYPH</name>
<feature type="transmembrane region" description="Helical" evidence="1">
    <location>
        <begin position="83"/>
        <end position="100"/>
    </location>
</feature>
<feature type="transmembrane region" description="Helical" evidence="1">
    <location>
        <begin position="51"/>
        <end position="71"/>
    </location>
</feature>
<protein>
    <recommendedName>
        <fullName evidence="3">DUF805 domain-containing protein</fullName>
    </recommendedName>
</protein>
<dbReference type="AlphaFoldDB" id="A0A679JK67"/>
<gene>
    <name evidence="2" type="ORF">MBUL_04339</name>
</gene>
<evidence type="ECO:0000313" key="2">
    <source>
        <dbReference type="EMBL" id="CAA2107795.1"/>
    </source>
</evidence>
<keyword evidence="1" id="KW-0472">Membrane</keyword>
<keyword evidence="1" id="KW-1133">Transmembrane helix</keyword>
<evidence type="ECO:0008006" key="3">
    <source>
        <dbReference type="Google" id="ProtNLM"/>
    </source>
</evidence>
<dbReference type="PANTHER" id="PTHR34980">
    <property type="entry name" value="INNER MEMBRANE PROTEIN-RELATED-RELATED"/>
    <property type="match status" value="1"/>
</dbReference>
<accession>A0A679JK67</accession>
<organism evidence="2">
    <name type="scientific">Methylobacterium bullatum</name>
    <dbReference type="NCBI Taxonomy" id="570505"/>
    <lineage>
        <taxon>Bacteria</taxon>
        <taxon>Pseudomonadati</taxon>
        <taxon>Pseudomonadota</taxon>
        <taxon>Alphaproteobacteria</taxon>
        <taxon>Hyphomicrobiales</taxon>
        <taxon>Methylobacteriaceae</taxon>
        <taxon>Methylobacterium</taxon>
    </lineage>
</organism>
<dbReference type="GO" id="GO:0005886">
    <property type="term" value="C:plasma membrane"/>
    <property type="evidence" value="ECO:0007669"/>
    <property type="project" value="TreeGrafter"/>
</dbReference>
<dbReference type="PANTHER" id="PTHR34980:SF3">
    <property type="entry name" value="BLR8105 PROTEIN"/>
    <property type="match status" value="1"/>
</dbReference>
<reference evidence="2" key="1">
    <citation type="submission" date="2019-12" db="EMBL/GenBank/DDBJ databases">
        <authorList>
            <person name="Cremers G."/>
        </authorList>
    </citation>
    <scope>NUCLEOTIDE SEQUENCE</scope>
    <source>
        <strain evidence="2">Mbul1</strain>
    </source>
</reference>
<evidence type="ECO:0000256" key="1">
    <source>
        <dbReference type="SAM" id="Phobius"/>
    </source>
</evidence>
<proteinExistence type="predicted"/>
<sequence>MMDTLAPLAGLFDPRGRLSRRHYHRRLIGMLLLFVLSGSVAILAASLDARFTGLAIVGVTAVGTAAVLAVATIRRLHDRERTGWWMLPDIVVTLAGFAPIETFAEAYPLPVIAATLSMTGFNLWFFVETICRRGTPGPNRYGPEPER</sequence>
<dbReference type="InterPro" id="IPR008523">
    <property type="entry name" value="DUF805"/>
</dbReference>
<keyword evidence="1" id="KW-0812">Transmembrane</keyword>
<dbReference type="Pfam" id="PF05656">
    <property type="entry name" value="DUF805"/>
    <property type="match status" value="1"/>
</dbReference>
<feature type="transmembrane region" description="Helical" evidence="1">
    <location>
        <begin position="27"/>
        <end position="45"/>
    </location>
</feature>
<dbReference type="EMBL" id="LR743504">
    <property type="protein sequence ID" value="CAA2107795.1"/>
    <property type="molecule type" value="Genomic_DNA"/>
</dbReference>
<feature type="transmembrane region" description="Helical" evidence="1">
    <location>
        <begin position="106"/>
        <end position="127"/>
    </location>
</feature>